<dbReference type="Pfam" id="PF00067">
    <property type="entry name" value="p450"/>
    <property type="match status" value="1"/>
</dbReference>
<dbReference type="InterPro" id="IPR001128">
    <property type="entry name" value="Cyt_P450"/>
</dbReference>
<keyword evidence="7 8" id="KW-0349">Heme</keyword>
<keyword evidence="9" id="KW-1133">Transmembrane helix</keyword>
<dbReference type="PRINTS" id="PR00465">
    <property type="entry name" value="EP450IV"/>
</dbReference>
<evidence type="ECO:0000256" key="6">
    <source>
        <dbReference type="ARBA" id="ARBA00023004"/>
    </source>
</evidence>
<dbReference type="InterPro" id="IPR002403">
    <property type="entry name" value="Cyt_P450_E_grp-IV"/>
</dbReference>
<dbReference type="EMBL" id="MU006220">
    <property type="protein sequence ID" value="KAF2830054.1"/>
    <property type="molecule type" value="Genomic_DNA"/>
</dbReference>
<keyword evidence="6 7" id="KW-0408">Iron</keyword>
<comment type="cofactor">
    <cofactor evidence="1 7">
        <name>heme</name>
        <dbReference type="ChEBI" id="CHEBI:30413"/>
    </cofactor>
</comment>
<dbReference type="OrthoDB" id="1844152at2759"/>
<dbReference type="SUPFAM" id="SSF48264">
    <property type="entry name" value="Cytochrome P450"/>
    <property type="match status" value="1"/>
</dbReference>
<dbReference type="PANTHER" id="PTHR46206:SF7">
    <property type="entry name" value="P450, PUTATIVE (EUROFUNG)-RELATED"/>
    <property type="match status" value="1"/>
</dbReference>
<proteinExistence type="inferred from homology"/>
<accession>A0A6A7AB14</accession>
<dbReference type="PANTHER" id="PTHR46206">
    <property type="entry name" value="CYTOCHROME P450"/>
    <property type="match status" value="1"/>
</dbReference>
<evidence type="ECO:0000256" key="4">
    <source>
        <dbReference type="ARBA" id="ARBA00022723"/>
    </source>
</evidence>
<comment type="similarity">
    <text evidence="3 8">Belongs to the cytochrome P450 family.</text>
</comment>
<keyword evidence="4 7" id="KW-0479">Metal-binding</keyword>
<keyword evidence="9" id="KW-0472">Membrane</keyword>
<dbReference type="InterPro" id="IPR017972">
    <property type="entry name" value="Cyt_P450_CS"/>
</dbReference>
<feature type="binding site" description="axial binding residue" evidence="7">
    <location>
        <position position="463"/>
    </location>
    <ligand>
        <name>heme</name>
        <dbReference type="ChEBI" id="CHEBI:30413"/>
    </ligand>
    <ligandPart>
        <name>Fe</name>
        <dbReference type="ChEBI" id="CHEBI:18248"/>
    </ligandPart>
</feature>
<evidence type="ECO:0000256" key="1">
    <source>
        <dbReference type="ARBA" id="ARBA00001971"/>
    </source>
</evidence>
<keyword evidence="5 8" id="KW-0560">Oxidoreductase</keyword>
<organism evidence="10 11">
    <name type="scientific">Ophiobolus disseminans</name>
    <dbReference type="NCBI Taxonomy" id="1469910"/>
    <lineage>
        <taxon>Eukaryota</taxon>
        <taxon>Fungi</taxon>
        <taxon>Dikarya</taxon>
        <taxon>Ascomycota</taxon>
        <taxon>Pezizomycotina</taxon>
        <taxon>Dothideomycetes</taxon>
        <taxon>Pleosporomycetidae</taxon>
        <taxon>Pleosporales</taxon>
        <taxon>Pleosporineae</taxon>
        <taxon>Phaeosphaeriaceae</taxon>
        <taxon>Ophiobolus</taxon>
    </lineage>
</organism>
<dbReference type="GO" id="GO:0016705">
    <property type="term" value="F:oxidoreductase activity, acting on paired donors, with incorporation or reduction of molecular oxygen"/>
    <property type="evidence" value="ECO:0007669"/>
    <property type="project" value="InterPro"/>
</dbReference>
<comment type="pathway">
    <text evidence="2">Mycotoxin biosynthesis.</text>
</comment>
<dbReference type="Proteomes" id="UP000799424">
    <property type="component" value="Unassembled WGS sequence"/>
</dbReference>
<sequence length="520" mass="58563">MEFNTTNTTSELGVMEPQTLARLLHILQTATVAALIFAVCAYIPKLKHRAHLAKLPVFNSSTGGGKGYIKSTKDLYSEGYRKFKDRAFLMTTLQGESSVVVPQALLPELRKLPDDVLSFPKAIDRSMEVKYTRIEADPRLSVHAIRSDLTPALARLNSTICAEVDDAMRQHLPLCHEWTEVPISDKLVDVVARISGRVFVGPDLCQDPEYLECCTKYTIYLMDAVRAIKKVRPWLKPLMVPRLPEIIRLRDMEKKAARILQPMVRERMEAEKADPDWQRPDDMMQWLLSHGAEHGKQSVESLANTQLGLIFAAIHTTTMTATNLLYTLASTPEYIVPLREEVREAMAENDGKITTRALQHMVKLDSYMKEVTRLYPPGITSFARRVLKGITLSNGQYIPAGVIIEVPAQAIYTDSDHFPDSGTFDGFRHYKLRQGGTASDHARNQFVTTNELNLAFGYGRHACPGRFFAANEIKMIIARLLLDFDIKMPGDATERYLQIETGSSSIPDPRKTLMLKRVEA</sequence>
<dbReference type="GO" id="GO:0005506">
    <property type="term" value="F:iron ion binding"/>
    <property type="evidence" value="ECO:0007669"/>
    <property type="project" value="InterPro"/>
</dbReference>
<evidence type="ECO:0000313" key="11">
    <source>
        <dbReference type="Proteomes" id="UP000799424"/>
    </source>
</evidence>
<dbReference type="InterPro" id="IPR036396">
    <property type="entry name" value="Cyt_P450_sf"/>
</dbReference>
<dbReference type="PROSITE" id="PS00086">
    <property type="entry name" value="CYTOCHROME_P450"/>
    <property type="match status" value="1"/>
</dbReference>
<dbReference type="Gene3D" id="1.10.630.10">
    <property type="entry name" value="Cytochrome P450"/>
    <property type="match status" value="1"/>
</dbReference>
<reference evidence="10" key="1">
    <citation type="journal article" date="2020" name="Stud. Mycol.">
        <title>101 Dothideomycetes genomes: a test case for predicting lifestyles and emergence of pathogens.</title>
        <authorList>
            <person name="Haridas S."/>
            <person name="Albert R."/>
            <person name="Binder M."/>
            <person name="Bloem J."/>
            <person name="Labutti K."/>
            <person name="Salamov A."/>
            <person name="Andreopoulos B."/>
            <person name="Baker S."/>
            <person name="Barry K."/>
            <person name="Bills G."/>
            <person name="Bluhm B."/>
            <person name="Cannon C."/>
            <person name="Castanera R."/>
            <person name="Culley D."/>
            <person name="Daum C."/>
            <person name="Ezra D."/>
            <person name="Gonzalez J."/>
            <person name="Henrissat B."/>
            <person name="Kuo A."/>
            <person name="Liang C."/>
            <person name="Lipzen A."/>
            <person name="Lutzoni F."/>
            <person name="Magnuson J."/>
            <person name="Mondo S."/>
            <person name="Nolan M."/>
            <person name="Ohm R."/>
            <person name="Pangilinan J."/>
            <person name="Park H.-J."/>
            <person name="Ramirez L."/>
            <person name="Alfaro M."/>
            <person name="Sun H."/>
            <person name="Tritt A."/>
            <person name="Yoshinaga Y."/>
            <person name="Zwiers L.-H."/>
            <person name="Turgeon B."/>
            <person name="Goodwin S."/>
            <person name="Spatafora J."/>
            <person name="Crous P."/>
            <person name="Grigoriev I."/>
        </authorList>
    </citation>
    <scope>NUCLEOTIDE SEQUENCE</scope>
    <source>
        <strain evidence="10">CBS 113818</strain>
    </source>
</reference>
<dbReference type="AlphaFoldDB" id="A0A6A7AB14"/>
<keyword evidence="9" id="KW-0812">Transmembrane</keyword>
<evidence type="ECO:0000256" key="8">
    <source>
        <dbReference type="RuleBase" id="RU000461"/>
    </source>
</evidence>
<keyword evidence="11" id="KW-1185">Reference proteome</keyword>
<evidence type="ECO:0000256" key="2">
    <source>
        <dbReference type="ARBA" id="ARBA00004685"/>
    </source>
</evidence>
<evidence type="ECO:0000256" key="3">
    <source>
        <dbReference type="ARBA" id="ARBA00010617"/>
    </source>
</evidence>
<dbReference type="GO" id="GO:0020037">
    <property type="term" value="F:heme binding"/>
    <property type="evidence" value="ECO:0007669"/>
    <property type="project" value="InterPro"/>
</dbReference>
<evidence type="ECO:0000256" key="7">
    <source>
        <dbReference type="PIRSR" id="PIRSR602403-1"/>
    </source>
</evidence>
<dbReference type="GO" id="GO:0004497">
    <property type="term" value="F:monooxygenase activity"/>
    <property type="evidence" value="ECO:0007669"/>
    <property type="project" value="UniProtKB-KW"/>
</dbReference>
<feature type="transmembrane region" description="Helical" evidence="9">
    <location>
        <begin position="20"/>
        <end position="44"/>
    </location>
</feature>
<dbReference type="CDD" id="cd11041">
    <property type="entry name" value="CYP503A1-like"/>
    <property type="match status" value="1"/>
</dbReference>
<gene>
    <name evidence="10" type="ORF">CC86DRAFT_344968</name>
</gene>
<evidence type="ECO:0000256" key="5">
    <source>
        <dbReference type="ARBA" id="ARBA00023002"/>
    </source>
</evidence>
<name>A0A6A7AB14_9PLEO</name>
<evidence type="ECO:0000256" key="9">
    <source>
        <dbReference type="SAM" id="Phobius"/>
    </source>
</evidence>
<keyword evidence="8" id="KW-0503">Monooxygenase</keyword>
<evidence type="ECO:0000313" key="10">
    <source>
        <dbReference type="EMBL" id="KAF2830054.1"/>
    </source>
</evidence>
<protein>
    <submittedName>
        <fullName evidence="10">Ent-kaurene oxidase</fullName>
    </submittedName>
</protein>